<evidence type="ECO:0000313" key="2">
    <source>
        <dbReference type="EMBL" id="KAG0671224.1"/>
    </source>
</evidence>
<dbReference type="Gene3D" id="3.30.1380.20">
    <property type="entry name" value="Trafficking protein particle complex subunit 3"/>
    <property type="match status" value="1"/>
</dbReference>
<dbReference type="GO" id="GO:0005801">
    <property type="term" value="C:cis-Golgi network"/>
    <property type="evidence" value="ECO:0007669"/>
    <property type="project" value="TreeGrafter"/>
</dbReference>
<dbReference type="GO" id="GO:0030008">
    <property type="term" value="C:TRAPP complex"/>
    <property type="evidence" value="ECO:0007669"/>
    <property type="project" value="TreeGrafter"/>
</dbReference>
<accession>A0A9P7BD37</accession>
<organism evidence="2 3">
    <name type="scientific">Maudiozyma exigua</name>
    <name type="common">Yeast</name>
    <name type="synonym">Kazachstania exigua</name>
    <dbReference type="NCBI Taxonomy" id="34358"/>
    <lineage>
        <taxon>Eukaryota</taxon>
        <taxon>Fungi</taxon>
        <taxon>Dikarya</taxon>
        <taxon>Ascomycota</taxon>
        <taxon>Saccharomycotina</taxon>
        <taxon>Saccharomycetes</taxon>
        <taxon>Saccharomycetales</taxon>
        <taxon>Saccharomycetaceae</taxon>
        <taxon>Maudiozyma</taxon>
    </lineage>
</organism>
<dbReference type="InterPro" id="IPR037992">
    <property type="entry name" value="TRAPPC6/Trs33"/>
</dbReference>
<dbReference type="PANTHER" id="PTHR12817">
    <property type="entry name" value="TRAFFICKING PROTEIN PARTICLE COMPLEX SUBUNIT 6B"/>
    <property type="match status" value="1"/>
</dbReference>
<dbReference type="AlphaFoldDB" id="A0A9P7BD37"/>
<comment type="caution">
    <text evidence="2">The sequence shown here is derived from an EMBL/GenBank/DDBJ whole genome shotgun (WGS) entry which is preliminary data.</text>
</comment>
<dbReference type="Pfam" id="PF04051">
    <property type="entry name" value="TRAPP"/>
    <property type="match status" value="1"/>
</dbReference>
<gene>
    <name evidence="2" type="primary">TRS33</name>
    <name evidence="2" type="ORF">C6P45_000988</name>
</gene>
<dbReference type="CDD" id="cd14944">
    <property type="entry name" value="TRAPPC6A_Trs33"/>
    <property type="match status" value="1"/>
</dbReference>
<sequence length="269" mass="30968">MDAMISPYATGDNATASSVMSEQHQFQLFEESLRKVNILVFQMLINEIIPLSMGLEKKLERANNDELSDKLSKMEVTEGEESLSTVVPTYNTKDIIPSNELIHELSELKDEDKYNKVIDRVRNIGYQVGNKLSELLIFTNNPNLQFKEMDLLLIMKFICRDVWKQLYGKQIDNLKTNHRGTFYLIDYDYQPIREFCIEENALKKELKLVEPFLEFPVGIIKGVLASLGYSKEQVICLATFIDRPNNDIPDTTFAKGISFHVQITTQNNQ</sequence>
<dbReference type="SUPFAM" id="SSF111126">
    <property type="entry name" value="Ligand-binding domain in the NO signalling and Golgi transport"/>
    <property type="match status" value="1"/>
</dbReference>
<dbReference type="InterPro" id="IPR024096">
    <property type="entry name" value="NO_sig/Golgi_transp_ligand-bd"/>
</dbReference>
<dbReference type="OrthoDB" id="941624at2759"/>
<evidence type="ECO:0000313" key="3">
    <source>
        <dbReference type="Proteomes" id="UP000750334"/>
    </source>
</evidence>
<dbReference type="GO" id="GO:0006888">
    <property type="term" value="P:endoplasmic reticulum to Golgi vesicle-mediated transport"/>
    <property type="evidence" value="ECO:0007669"/>
    <property type="project" value="TreeGrafter"/>
</dbReference>
<name>A0A9P7BD37_MAUEX</name>
<dbReference type="PANTHER" id="PTHR12817:SF0">
    <property type="entry name" value="GEO08327P1"/>
    <property type="match status" value="1"/>
</dbReference>
<protein>
    <submittedName>
        <fullName evidence="2">Trafficking protein particle complex subunit 33</fullName>
    </submittedName>
</protein>
<dbReference type="Proteomes" id="UP000750334">
    <property type="component" value="Unassembled WGS sequence"/>
</dbReference>
<evidence type="ECO:0000256" key="1">
    <source>
        <dbReference type="ARBA" id="ARBA00006218"/>
    </source>
</evidence>
<dbReference type="EMBL" id="PUHR01000014">
    <property type="protein sequence ID" value="KAG0671224.1"/>
    <property type="molecule type" value="Genomic_DNA"/>
</dbReference>
<keyword evidence="3" id="KW-1185">Reference proteome</keyword>
<dbReference type="GO" id="GO:0005802">
    <property type="term" value="C:trans-Golgi network"/>
    <property type="evidence" value="ECO:0007669"/>
    <property type="project" value="TreeGrafter"/>
</dbReference>
<dbReference type="InterPro" id="IPR007194">
    <property type="entry name" value="TRAPP_component"/>
</dbReference>
<proteinExistence type="inferred from homology"/>
<comment type="similarity">
    <text evidence="1">Belongs to the TRAPP small subunits family. BET3 subfamily.</text>
</comment>
<reference evidence="2 3" key="1">
    <citation type="submission" date="2020-11" db="EMBL/GenBank/DDBJ databases">
        <title>Kefir isolates.</title>
        <authorList>
            <person name="Marcisauskas S."/>
            <person name="Kim Y."/>
            <person name="Blasche S."/>
        </authorList>
    </citation>
    <scope>NUCLEOTIDE SEQUENCE [LARGE SCALE GENOMIC DNA]</scope>
    <source>
        <strain evidence="2 3">OG2</strain>
    </source>
</reference>